<dbReference type="Proteomes" id="UP000824130">
    <property type="component" value="Unassembled WGS sequence"/>
</dbReference>
<feature type="domain" description="N-acetyltransferase" evidence="1">
    <location>
        <begin position="1"/>
        <end position="171"/>
    </location>
</feature>
<dbReference type="AlphaFoldDB" id="A0A9D1N6Q9"/>
<reference evidence="2" key="2">
    <citation type="journal article" date="2021" name="PeerJ">
        <title>Extensive microbial diversity within the chicken gut microbiome revealed by metagenomics and culture.</title>
        <authorList>
            <person name="Gilroy R."/>
            <person name="Ravi A."/>
            <person name="Getino M."/>
            <person name="Pursley I."/>
            <person name="Horton D.L."/>
            <person name="Alikhan N.F."/>
            <person name="Baker D."/>
            <person name="Gharbi K."/>
            <person name="Hall N."/>
            <person name="Watson M."/>
            <person name="Adriaenssens E.M."/>
            <person name="Foster-Nyarko E."/>
            <person name="Jarju S."/>
            <person name="Secka A."/>
            <person name="Antonio M."/>
            <person name="Oren A."/>
            <person name="Chaudhuri R.R."/>
            <person name="La Ragione R."/>
            <person name="Hildebrand F."/>
            <person name="Pallen M.J."/>
        </authorList>
    </citation>
    <scope>NUCLEOTIDE SEQUENCE</scope>
    <source>
        <strain evidence="2">ChiSjej4B22-8349</strain>
    </source>
</reference>
<dbReference type="InterPro" id="IPR050276">
    <property type="entry name" value="MshD_Acetyltransferase"/>
</dbReference>
<dbReference type="InterPro" id="IPR000182">
    <property type="entry name" value="GNAT_dom"/>
</dbReference>
<dbReference type="SUPFAM" id="SSF55729">
    <property type="entry name" value="Acyl-CoA N-acyltransferases (Nat)"/>
    <property type="match status" value="1"/>
</dbReference>
<dbReference type="PANTHER" id="PTHR43617:SF22">
    <property type="entry name" value="L-AMINO ACID N-ACETYLTRANSFERASE AAAT"/>
    <property type="match status" value="1"/>
</dbReference>
<proteinExistence type="predicted"/>
<dbReference type="Gene3D" id="3.40.630.30">
    <property type="match status" value="1"/>
</dbReference>
<organism evidence="2 3">
    <name type="scientific">Candidatus Allocopromorpha excrementipullorum</name>
    <dbReference type="NCBI Taxonomy" id="2840743"/>
    <lineage>
        <taxon>Bacteria</taxon>
        <taxon>Bacillati</taxon>
        <taxon>Bacillota</taxon>
        <taxon>Clostridia</taxon>
        <taxon>Eubacteriales</taxon>
        <taxon>Eubacteriaceae</taxon>
        <taxon>Eubacteriaceae incertae sedis</taxon>
        <taxon>Candidatus Allocopromorpha</taxon>
    </lineage>
</organism>
<dbReference type="Pfam" id="PF00583">
    <property type="entry name" value="Acetyltransf_1"/>
    <property type="match status" value="1"/>
</dbReference>
<dbReference type="PROSITE" id="PS51186">
    <property type="entry name" value="GNAT"/>
    <property type="match status" value="1"/>
</dbReference>
<comment type="caution">
    <text evidence="2">The sequence shown here is derived from an EMBL/GenBank/DDBJ whole genome shotgun (WGS) entry which is preliminary data.</text>
</comment>
<accession>A0A9D1N6Q9</accession>
<protein>
    <submittedName>
        <fullName evidence="2">GNAT family N-acetyltransferase</fullName>
    </submittedName>
</protein>
<evidence type="ECO:0000313" key="3">
    <source>
        <dbReference type="Proteomes" id="UP000824130"/>
    </source>
</evidence>
<dbReference type="InterPro" id="IPR016181">
    <property type="entry name" value="Acyl_CoA_acyltransferase"/>
</dbReference>
<dbReference type="EMBL" id="DVOB01000078">
    <property type="protein sequence ID" value="HIU95779.1"/>
    <property type="molecule type" value="Genomic_DNA"/>
</dbReference>
<gene>
    <name evidence="2" type="ORF">IAD25_03605</name>
</gene>
<dbReference type="CDD" id="cd04301">
    <property type="entry name" value="NAT_SF"/>
    <property type="match status" value="1"/>
</dbReference>
<reference evidence="2" key="1">
    <citation type="submission" date="2020-10" db="EMBL/GenBank/DDBJ databases">
        <authorList>
            <person name="Gilroy R."/>
        </authorList>
    </citation>
    <scope>NUCLEOTIDE SEQUENCE</scope>
    <source>
        <strain evidence="2">ChiSjej4B22-8349</strain>
    </source>
</reference>
<sequence length="173" mass="19792">MIRKATKKDLDSVVRIYESVLIEEEKRNEKMVGWVRGIYPTDKTALDGLEQGSLFVYQEGDRIVATAKMDNVQAPEYAECDWGYDVPYDKVMVLHTLAVDPECSGRGYGGKFIDFYEKYAPENGCDYLRIDTNVKNTIARHIYEKHGYSRAGTVKCSFKGINDVYLACFEKKL</sequence>
<name>A0A9D1N6Q9_9FIRM</name>
<dbReference type="PANTHER" id="PTHR43617">
    <property type="entry name" value="L-AMINO ACID N-ACETYLTRANSFERASE"/>
    <property type="match status" value="1"/>
</dbReference>
<evidence type="ECO:0000313" key="2">
    <source>
        <dbReference type="EMBL" id="HIU95779.1"/>
    </source>
</evidence>
<evidence type="ECO:0000259" key="1">
    <source>
        <dbReference type="PROSITE" id="PS51186"/>
    </source>
</evidence>
<dbReference type="GO" id="GO:0016747">
    <property type="term" value="F:acyltransferase activity, transferring groups other than amino-acyl groups"/>
    <property type="evidence" value="ECO:0007669"/>
    <property type="project" value="InterPro"/>
</dbReference>